<proteinExistence type="predicted"/>
<evidence type="ECO:0000256" key="2">
    <source>
        <dbReference type="SAM" id="Phobius"/>
    </source>
</evidence>
<dbReference type="RefSeq" id="WP_067557004.1">
    <property type="nucleotide sequence ID" value="NZ_LPXN01000116.1"/>
</dbReference>
<dbReference type="STRING" id="580166.AUP43_02375"/>
<keyword evidence="2" id="KW-0812">Transmembrane</keyword>
<keyword evidence="2" id="KW-0472">Membrane</keyword>
<reference evidence="3 4" key="1">
    <citation type="submission" date="2015-12" db="EMBL/GenBank/DDBJ databases">
        <title>Genome sequence of Oceanibaculum pacificum MCCC 1A02656.</title>
        <authorList>
            <person name="Lu L."/>
            <person name="Lai Q."/>
            <person name="Shao Z."/>
            <person name="Qian P."/>
        </authorList>
    </citation>
    <scope>NUCLEOTIDE SEQUENCE [LARGE SCALE GENOMIC DNA]</scope>
    <source>
        <strain evidence="3 4">MCCC 1A02656</strain>
    </source>
</reference>
<dbReference type="EMBL" id="LPXN01000116">
    <property type="protein sequence ID" value="KZD07387.1"/>
    <property type="molecule type" value="Genomic_DNA"/>
</dbReference>
<gene>
    <name evidence="3" type="ORF">AUP43_02375</name>
</gene>
<feature type="transmembrane region" description="Helical" evidence="2">
    <location>
        <begin position="121"/>
        <end position="144"/>
    </location>
</feature>
<feature type="coiled-coil region" evidence="1">
    <location>
        <begin position="86"/>
        <end position="113"/>
    </location>
</feature>
<protein>
    <submittedName>
        <fullName evidence="3">Uncharacterized protein</fullName>
    </submittedName>
</protein>
<accession>A0A154W1Q1</accession>
<dbReference type="AlphaFoldDB" id="A0A154W1Q1"/>
<dbReference type="Proteomes" id="UP000076400">
    <property type="component" value="Unassembled WGS sequence"/>
</dbReference>
<evidence type="ECO:0000313" key="4">
    <source>
        <dbReference type="Proteomes" id="UP000076400"/>
    </source>
</evidence>
<comment type="caution">
    <text evidence="3">The sequence shown here is derived from an EMBL/GenBank/DDBJ whole genome shotgun (WGS) entry which is preliminary data.</text>
</comment>
<feature type="transmembrane region" description="Helical" evidence="2">
    <location>
        <begin position="57"/>
        <end position="77"/>
    </location>
</feature>
<feature type="transmembrane region" description="Helical" evidence="2">
    <location>
        <begin position="30"/>
        <end position="51"/>
    </location>
</feature>
<name>A0A154W1Q1_9PROT</name>
<keyword evidence="4" id="KW-1185">Reference proteome</keyword>
<organism evidence="3 4">
    <name type="scientific">Oceanibaculum pacificum</name>
    <dbReference type="NCBI Taxonomy" id="580166"/>
    <lineage>
        <taxon>Bacteria</taxon>
        <taxon>Pseudomonadati</taxon>
        <taxon>Pseudomonadota</taxon>
        <taxon>Alphaproteobacteria</taxon>
        <taxon>Rhodospirillales</taxon>
        <taxon>Oceanibaculaceae</taxon>
        <taxon>Oceanibaculum</taxon>
    </lineage>
</organism>
<sequence length="156" mass="17380">MASVAKSKAVDIWQFNDSRILAMHMTLQDWALLLLLSVLWGGSFFFVAVAVEELPPLTVVALRTGIAALTLLVIVRLRGERWPFAKGAIGEKFEIANKEIKKLERELENRRMAIITRHIKLVFLAVSPILMGLAATLYSASAAWEFTQAVWQKAGS</sequence>
<keyword evidence="2" id="KW-1133">Transmembrane helix</keyword>
<evidence type="ECO:0000313" key="3">
    <source>
        <dbReference type="EMBL" id="KZD07387.1"/>
    </source>
</evidence>
<keyword evidence="1" id="KW-0175">Coiled coil</keyword>
<evidence type="ECO:0000256" key="1">
    <source>
        <dbReference type="SAM" id="Coils"/>
    </source>
</evidence>